<evidence type="ECO:0000313" key="2">
    <source>
        <dbReference type="Proteomes" id="UP000708208"/>
    </source>
</evidence>
<accession>A0A8J2J0B9</accession>
<proteinExistence type="predicted"/>
<evidence type="ECO:0000313" key="1">
    <source>
        <dbReference type="EMBL" id="CAG7667698.1"/>
    </source>
</evidence>
<comment type="caution">
    <text evidence="1">The sequence shown here is derived from an EMBL/GenBank/DDBJ whole genome shotgun (WGS) entry which is preliminary data.</text>
</comment>
<dbReference type="Proteomes" id="UP000708208">
    <property type="component" value="Unassembled WGS sequence"/>
</dbReference>
<organism evidence="1 2">
    <name type="scientific">Allacma fusca</name>
    <dbReference type="NCBI Taxonomy" id="39272"/>
    <lineage>
        <taxon>Eukaryota</taxon>
        <taxon>Metazoa</taxon>
        <taxon>Ecdysozoa</taxon>
        <taxon>Arthropoda</taxon>
        <taxon>Hexapoda</taxon>
        <taxon>Collembola</taxon>
        <taxon>Symphypleona</taxon>
        <taxon>Sminthuridae</taxon>
        <taxon>Allacma</taxon>
    </lineage>
</organism>
<reference evidence="1" key="1">
    <citation type="submission" date="2021-06" db="EMBL/GenBank/DDBJ databases">
        <authorList>
            <person name="Hodson N. C."/>
            <person name="Mongue J. A."/>
            <person name="Jaron S. K."/>
        </authorList>
    </citation>
    <scope>NUCLEOTIDE SEQUENCE</scope>
</reference>
<feature type="non-terminal residue" evidence="1">
    <location>
        <position position="1"/>
    </location>
</feature>
<dbReference type="EMBL" id="CAJVCH010010626">
    <property type="protein sequence ID" value="CAG7667698.1"/>
    <property type="molecule type" value="Genomic_DNA"/>
</dbReference>
<sequence>VNKPKPTYLIYFHFRSWEFDLRFKDSGCLGGGIDRVIGTVNLKRVHCRLFQIV</sequence>
<name>A0A8J2J0B9_9HEXA</name>
<keyword evidence="2" id="KW-1185">Reference proteome</keyword>
<gene>
    <name evidence="1" type="ORF">AFUS01_LOCUS1863</name>
</gene>
<dbReference type="AlphaFoldDB" id="A0A8J2J0B9"/>
<protein>
    <submittedName>
        <fullName evidence="1">Uncharacterized protein</fullName>
    </submittedName>
</protein>